<proteinExistence type="predicted"/>
<dbReference type="EMBL" id="CAUYUJ010019595">
    <property type="protein sequence ID" value="CAK0892308.1"/>
    <property type="molecule type" value="Genomic_DNA"/>
</dbReference>
<dbReference type="PANTHER" id="PTHR37471">
    <property type="entry name" value="UNNAMED PRODUCT"/>
    <property type="match status" value="1"/>
</dbReference>
<sequence length="586" mass="61933">PFWLELSSLPGGLGRSPAHWHGRRARALDHRRCPRHGSGSAGFRRAARSPGGGGAGHGAGAPGAGQGRPGGGPGREGAHPGGAERRAAGGASHVLELPELGAARLGWQGGAAAAPAPGGVRVDAGGDAVLGVHGVVSEVPVLPDEPAVAGGRRALHRGEEEEVPRRWLLSLAQVCRQHDAGDSPRRGRARALQDAGGSAPSLKPASSAHSLSKPVHGQKLSAANLLGLGGSGHKLSAANLLGLGGGGREQSVNDMLKMWEGNGDITDADLQLAKWTDLASFFCGEGKGEVSDIAAWLRRGNLEDWVSHYWFRGAHAEELKQRSPNEGAELSGLVNLVLENMGLDLQEGRNDRVHAVRVWSDPLKTLHRPLLLYVGTTLLCPLMTMQVMSMIGFRKERIGGLTYWHRLPCSGVDPAADIAGAMQTPMVVVHGLGVGLVPYYLFVLRLARTHSGDIFVPDLPFLATAPWLSVPSPREVVAQLTDMLRAHGHTAAHFTGHSFGAVVVGWVLKMSPSSVVCVTLLDPACFLVMSAECCVKICCGPVNSAVEILARWRISVFRSCLLRTFSLATTFGNRTRSGRKTCMCPL</sequence>
<accession>A0ABN9WZC5</accession>
<feature type="compositionally biased region" description="Basic and acidic residues" evidence="1">
    <location>
        <begin position="76"/>
        <end position="87"/>
    </location>
</feature>
<evidence type="ECO:0000256" key="1">
    <source>
        <dbReference type="SAM" id="MobiDB-lite"/>
    </source>
</evidence>
<feature type="non-terminal residue" evidence="2">
    <location>
        <position position="1"/>
    </location>
</feature>
<dbReference type="PANTHER" id="PTHR37471:SF1">
    <property type="entry name" value="AB HYDROLASE-1 DOMAIN-CONTAINING PROTEIN"/>
    <property type="match status" value="1"/>
</dbReference>
<feature type="compositionally biased region" description="Gly residues" evidence="1">
    <location>
        <begin position="50"/>
        <end position="75"/>
    </location>
</feature>
<evidence type="ECO:0008006" key="4">
    <source>
        <dbReference type="Google" id="ProtNLM"/>
    </source>
</evidence>
<keyword evidence="3" id="KW-1185">Reference proteome</keyword>
<feature type="region of interest" description="Disordered" evidence="1">
    <location>
        <begin position="178"/>
        <end position="214"/>
    </location>
</feature>
<reference evidence="2" key="1">
    <citation type="submission" date="2023-10" db="EMBL/GenBank/DDBJ databases">
        <authorList>
            <person name="Chen Y."/>
            <person name="Shah S."/>
            <person name="Dougan E. K."/>
            <person name="Thang M."/>
            <person name="Chan C."/>
        </authorList>
    </citation>
    <scope>NUCLEOTIDE SEQUENCE [LARGE SCALE GENOMIC DNA]</scope>
</reference>
<evidence type="ECO:0000313" key="2">
    <source>
        <dbReference type="EMBL" id="CAK0892308.1"/>
    </source>
</evidence>
<dbReference type="SUPFAM" id="SSF53474">
    <property type="entry name" value="alpha/beta-Hydrolases"/>
    <property type="match status" value="1"/>
</dbReference>
<dbReference type="Proteomes" id="UP001189429">
    <property type="component" value="Unassembled WGS sequence"/>
</dbReference>
<name>A0ABN9WZC5_9DINO</name>
<feature type="region of interest" description="Disordered" evidence="1">
    <location>
        <begin position="26"/>
        <end position="89"/>
    </location>
</feature>
<evidence type="ECO:0000313" key="3">
    <source>
        <dbReference type="Proteomes" id="UP001189429"/>
    </source>
</evidence>
<dbReference type="InterPro" id="IPR029058">
    <property type="entry name" value="AB_hydrolase_fold"/>
</dbReference>
<organism evidence="2 3">
    <name type="scientific">Prorocentrum cordatum</name>
    <dbReference type="NCBI Taxonomy" id="2364126"/>
    <lineage>
        <taxon>Eukaryota</taxon>
        <taxon>Sar</taxon>
        <taxon>Alveolata</taxon>
        <taxon>Dinophyceae</taxon>
        <taxon>Prorocentrales</taxon>
        <taxon>Prorocentraceae</taxon>
        <taxon>Prorocentrum</taxon>
    </lineage>
</organism>
<comment type="caution">
    <text evidence="2">The sequence shown here is derived from an EMBL/GenBank/DDBJ whole genome shotgun (WGS) entry which is preliminary data.</text>
</comment>
<dbReference type="Gene3D" id="3.40.50.1820">
    <property type="entry name" value="alpha/beta hydrolase"/>
    <property type="match status" value="1"/>
</dbReference>
<protein>
    <recommendedName>
        <fullName evidence="4">AB hydrolase-1 domain-containing protein</fullName>
    </recommendedName>
</protein>
<gene>
    <name evidence="2" type="ORF">PCOR1329_LOCUS72009</name>
</gene>